<dbReference type="Proteomes" id="UP001162031">
    <property type="component" value="Unassembled WGS sequence"/>
</dbReference>
<accession>A0AAV0TTY7</accession>
<name>A0AAV0TTY7_HYABA</name>
<protein>
    <submittedName>
        <fullName evidence="1">Uncharacterized protein</fullName>
    </submittedName>
</protein>
<organism evidence="1 2">
    <name type="scientific">Hyaloperonospora brassicae</name>
    <name type="common">Brassica downy mildew</name>
    <name type="synonym">Peronospora brassicae</name>
    <dbReference type="NCBI Taxonomy" id="162125"/>
    <lineage>
        <taxon>Eukaryota</taxon>
        <taxon>Sar</taxon>
        <taxon>Stramenopiles</taxon>
        <taxon>Oomycota</taxon>
        <taxon>Peronosporomycetes</taxon>
        <taxon>Peronosporales</taxon>
        <taxon>Peronosporaceae</taxon>
        <taxon>Hyaloperonospora</taxon>
    </lineage>
</organism>
<comment type="caution">
    <text evidence="1">The sequence shown here is derived from an EMBL/GenBank/DDBJ whole genome shotgun (WGS) entry which is preliminary data.</text>
</comment>
<dbReference type="AlphaFoldDB" id="A0AAV0TTY7"/>
<reference evidence="1" key="1">
    <citation type="submission" date="2022-12" db="EMBL/GenBank/DDBJ databases">
        <authorList>
            <person name="Webb A."/>
        </authorList>
    </citation>
    <scope>NUCLEOTIDE SEQUENCE</scope>
    <source>
        <strain evidence="1">Hp1</strain>
    </source>
</reference>
<keyword evidence="2" id="KW-1185">Reference proteome</keyword>
<gene>
    <name evidence="1" type="ORF">HBR001_LOCUS3907</name>
</gene>
<sequence length="116" mass="13720">MLLYKWHAATGQVPPVFVVTQMLDSLEDMGEWRRAVQEYQLVAPIFATMQDAAAYRIVPTLKVPYTRIYAEEQRENWAVATDLFVEMQKRCPRDEIPHHELQKIALGRYRLRQRET</sequence>
<evidence type="ECO:0000313" key="2">
    <source>
        <dbReference type="Proteomes" id="UP001162031"/>
    </source>
</evidence>
<evidence type="ECO:0000313" key="1">
    <source>
        <dbReference type="EMBL" id="CAI5726684.1"/>
    </source>
</evidence>
<proteinExistence type="predicted"/>
<dbReference type="EMBL" id="CANTFL010000665">
    <property type="protein sequence ID" value="CAI5726684.1"/>
    <property type="molecule type" value="Genomic_DNA"/>
</dbReference>